<dbReference type="EMBL" id="JACOSL010000003">
    <property type="protein sequence ID" value="MBI1755550.1"/>
    <property type="molecule type" value="Genomic_DNA"/>
</dbReference>
<dbReference type="Proteomes" id="UP000727962">
    <property type="component" value="Unassembled WGS sequence"/>
</dbReference>
<dbReference type="Gene3D" id="2.60.40.10">
    <property type="entry name" value="Immunoglobulins"/>
    <property type="match status" value="1"/>
</dbReference>
<evidence type="ECO:0000313" key="2">
    <source>
        <dbReference type="Proteomes" id="UP000727962"/>
    </source>
</evidence>
<dbReference type="SUPFAM" id="SSF49452">
    <property type="entry name" value="Starch-binding domain-like"/>
    <property type="match status" value="2"/>
</dbReference>
<keyword evidence="1" id="KW-0121">Carboxypeptidase</keyword>
<dbReference type="InterPro" id="IPR013783">
    <property type="entry name" value="Ig-like_fold"/>
</dbReference>
<protein>
    <submittedName>
        <fullName evidence="1">Carboxypeptidase regulatory-like domain-containing protein</fullName>
    </submittedName>
</protein>
<dbReference type="AlphaFoldDB" id="A0A931PUU6"/>
<gene>
    <name evidence="1" type="ORF">HYR64_00395</name>
</gene>
<comment type="caution">
    <text evidence="1">The sequence shown here is derived from an EMBL/GenBank/DDBJ whole genome shotgun (WGS) entry which is preliminary data.</text>
</comment>
<reference evidence="1" key="1">
    <citation type="submission" date="2020-07" db="EMBL/GenBank/DDBJ databases">
        <title>Huge and variable diversity of episymbiotic CPR bacteria and DPANN archaea in groundwater ecosystems.</title>
        <authorList>
            <person name="He C.Y."/>
            <person name="Keren R."/>
            <person name="Whittaker M."/>
            <person name="Farag I.F."/>
            <person name="Doudna J."/>
            <person name="Cate J.H.D."/>
            <person name="Banfield J.F."/>
        </authorList>
    </citation>
    <scope>NUCLEOTIDE SEQUENCE</scope>
    <source>
        <strain evidence="1">NC_groundwater_17_Pr7_B-0.1um_64_12</strain>
    </source>
</reference>
<keyword evidence="1" id="KW-0378">Hydrolase</keyword>
<accession>A0A931PUU6</accession>
<keyword evidence="1" id="KW-0645">Protease</keyword>
<proteinExistence type="predicted"/>
<dbReference type="InterPro" id="IPR013784">
    <property type="entry name" value="Carb-bd-like_fold"/>
</dbReference>
<organism evidence="1 2">
    <name type="scientific">Fimbriimonas ginsengisoli</name>
    <dbReference type="NCBI Taxonomy" id="1005039"/>
    <lineage>
        <taxon>Bacteria</taxon>
        <taxon>Bacillati</taxon>
        <taxon>Armatimonadota</taxon>
        <taxon>Fimbriimonadia</taxon>
        <taxon>Fimbriimonadales</taxon>
        <taxon>Fimbriimonadaceae</taxon>
        <taxon>Fimbriimonas</taxon>
    </lineage>
</organism>
<name>A0A931PUU6_FIMGI</name>
<dbReference type="GO" id="GO:0030246">
    <property type="term" value="F:carbohydrate binding"/>
    <property type="evidence" value="ECO:0007669"/>
    <property type="project" value="InterPro"/>
</dbReference>
<evidence type="ECO:0000313" key="1">
    <source>
        <dbReference type="EMBL" id="MBI1755550.1"/>
    </source>
</evidence>
<dbReference type="GO" id="GO:0004180">
    <property type="term" value="F:carboxypeptidase activity"/>
    <property type="evidence" value="ECO:0007669"/>
    <property type="project" value="UniProtKB-KW"/>
</dbReference>
<sequence length="338" mass="35435">MRLTRVLASLAAGLIVCGFAFPRPERKPTPLIVRVTSAEGQPAEGVRVIVARNTEALDALQHARPLPWRTTDASGVCRFEKLPPGAYWVAVTIPGSEALEPQSDRRQGPSYLFWRGGAWLTPNGDPVEAVIRVPGRGAARLWGTVKDPSGAVAAGARVTVLAGPRPDTVLGETWAPYVPPGQPHELPGKARPFGPTVALRITDSEGHFEFASMPEGDYTLLATPGPGEAGSLQTLHLGAGSKIELAINLPAAEQTLEGVYTVGGKAPASVQGLFVACTNAESGFGAYAPLGPSGSFRMQAPKGSYRFELFELGAATAIPVSYGRRLDGTWLLVPGGGS</sequence>